<dbReference type="Proteomes" id="UP000559987">
    <property type="component" value="Unassembled WGS sequence"/>
</dbReference>
<dbReference type="NCBIfam" id="TIGR00937">
    <property type="entry name" value="2A51"/>
    <property type="match status" value="1"/>
</dbReference>
<comment type="similarity">
    <text evidence="2">Belongs to the chromate ion transporter (CHR) (TC 2.A.51) family.</text>
</comment>
<feature type="transmembrane region" description="Helical" evidence="7">
    <location>
        <begin position="114"/>
        <end position="138"/>
    </location>
</feature>
<evidence type="ECO:0000256" key="6">
    <source>
        <dbReference type="ARBA" id="ARBA00023136"/>
    </source>
</evidence>
<dbReference type="RefSeq" id="WP_183911427.1">
    <property type="nucleotide sequence ID" value="NZ_JACHXZ010000004.1"/>
</dbReference>
<accession>A0A839UX57</accession>
<reference evidence="8 9" key="1">
    <citation type="submission" date="2020-08" db="EMBL/GenBank/DDBJ databases">
        <title>Genomic Encyclopedia of Type Strains, Phase III (KMG-III): the genomes of soil and plant-associated and newly described type strains.</title>
        <authorList>
            <person name="Whitman W."/>
        </authorList>
    </citation>
    <scope>NUCLEOTIDE SEQUENCE [LARGE SCALE GENOMIC DNA]</scope>
    <source>
        <strain evidence="8 9">CECT 8571</strain>
    </source>
</reference>
<evidence type="ECO:0000256" key="1">
    <source>
        <dbReference type="ARBA" id="ARBA00004651"/>
    </source>
</evidence>
<evidence type="ECO:0000256" key="4">
    <source>
        <dbReference type="ARBA" id="ARBA00022692"/>
    </source>
</evidence>
<evidence type="ECO:0000256" key="7">
    <source>
        <dbReference type="SAM" id="Phobius"/>
    </source>
</evidence>
<keyword evidence="3" id="KW-1003">Cell membrane</keyword>
<evidence type="ECO:0000256" key="3">
    <source>
        <dbReference type="ARBA" id="ARBA00022475"/>
    </source>
</evidence>
<keyword evidence="4 7" id="KW-0812">Transmembrane</keyword>
<comment type="caution">
    <text evidence="8">The sequence shown here is derived from an EMBL/GenBank/DDBJ whole genome shotgun (WGS) entry which is preliminary data.</text>
</comment>
<evidence type="ECO:0000256" key="2">
    <source>
        <dbReference type="ARBA" id="ARBA00005262"/>
    </source>
</evidence>
<feature type="transmembrane region" description="Helical" evidence="7">
    <location>
        <begin position="83"/>
        <end position="108"/>
    </location>
</feature>
<protein>
    <submittedName>
        <fullName evidence="8">Chromate transporter</fullName>
    </submittedName>
</protein>
<dbReference type="GO" id="GO:0005886">
    <property type="term" value="C:plasma membrane"/>
    <property type="evidence" value="ECO:0007669"/>
    <property type="project" value="UniProtKB-SubCell"/>
</dbReference>
<feature type="transmembrane region" description="Helical" evidence="7">
    <location>
        <begin position="287"/>
        <end position="309"/>
    </location>
</feature>
<dbReference type="PIRSF" id="PIRSF004810">
    <property type="entry name" value="ChrA"/>
    <property type="match status" value="1"/>
</dbReference>
<evidence type="ECO:0000313" key="9">
    <source>
        <dbReference type="Proteomes" id="UP000559987"/>
    </source>
</evidence>
<feature type="transmembrane region" description="Helical" evidence="7">
    <location>
        <begin position="344"/>
        <end position="365"/>
    </location>
</feature>
<keyword evidence="9" id="KW-1185">Reference proteome</keyword>
<dbReference type="Pfam" id="PF02417">
    <property type="entry name" value="Chromate_transp"/>
    <property type="match status" value="2"/>
</dbReference>
<dbReference type="PANTHER" id="PTHR33567">
    <property type="entry name" value="CHROMATE ION TRANSPORTER (EUROFUNG)"/>
    <property type="match status" value="1"/>
</dbReference>
<keyword evidence="6 7" id="KW-0472">Membrane</keyword>
<keyword evidence="5 7" id="KW-1133">Transmembrane helix</keyword>
<dbReference type="AlphaFoldDB" id="A0A839UX57"/>
<feature type="transmembrane region" description="Helical" evidence="7">
    <location>
        <begin position="321"/>
        <end position="338"/>
    </location>
</feature>
<dbReference type="GO" id="GO:0015109">
    <property type="term" value="F:chromate transmembrane transporter activity"/>
    <property type="evidence" value="ECO:0007669"/>
    <property type="project" value="InterPro"/>
</dbReference>
<dbReference type="InterPro" id="IPR003370">
    <property type="entry name" value="Chromate_transpt"/>
</dbReference>
<comment type="subcellular location">
    <subcellularLocation>
        <location evidence="1">Cell membrane</location>
        <topology evidence="1">Multi-pass membrane protein</topology>
    </subcellularLocation>
</comment>
<gene>
    <name evidence="8" type="ORF">FHS30_003160</name>
</gene>
<feature type="transmembrane region" description="Helical" evidence="7">
    <location>
        <begin position="198"/>
        <end position="215"/>
    </location>
</feature>
<dbReference type="InterPro" id="IPR014047">
    <property type="entry name" value="Chr_Tranpt_l_chain"/>
</dbReference>
<dbReference type="EMBL" id="JACHXZ010000004">
    <property type="protein sequence ID" value="MBB3169947.1"/>
    <property type="molecule type" value="Genomic_DNA"/>
</dbReference>
<feature type="transmembrane region" description="Helical" evidence="7">
    <location>
        <begin position="150"/>
        <end position="178"/>
    </location>
</feature>
<evidence type="ECO:0000256" key="5">
    <source>
        <dbReference type="ARBA" id="ARBA00022989"/>
    </source>
</evidence>
<feature type="transmembrane region" description="Helical" evidence="7">
    <location>
        <begin position="372"/>
        <end position="394"/>
    </location>
</feature>
<organism evidence="8 9">
    <name type="scientific">Simiduia aestuariiviva</name>
    <dbReference type="NCBI Taxonomy" id="1510459"/>
    <lineage>
        <taxon>Bacteria</taxon>
        <taxon>Pseudomonadati</taxon>
        <taxon>Pseudomonadota</taxon>
        <taxon>Gammaproteobacteria</taxon>
        <taxon>Cellvibrionales</taxon>
        <taxon>Cellvibrionaceae</taxon>
        <taxon>Simiduia</taxon>
    </lineage>
</organism>
<proteinExistence type="inferred from homology"/>
<name>A0A839UX57_9GAMM</name>
<feature type="transmembrane region" description="Helical" evidence="7">
    <location>
        <begin position="227"/>
        <end position="245"/>
    </location>
</feature>
<dbReference type="PANTHER" id="PTHR33567:SF3">
    <property type="entry name" value="CHROMATE ION TRANSPORTER (EUROFUNG)"/>
    <property type="match status" value="1"/>
</dbReference>
<sequence>MHAVRYLTVIKTIFWEFLRLGCTSFGGPAAHIGYFHRRFAQELQWLKPEDFASTLALCQFLPGPSSSQLGFAIGYRRGGLGGALAAFLGFTTPSALIMLGAGLGGHWLFSNGPWSAVITMLQLTAVIVVADAVLSLYARYCQHRQWRWLAGLWFLGFLLQPSQLPLLLLAGAVGALLAKPSSRAEPTPMEAPQTGLRWGWLIPVAVLAVGTALLGGTEGWLAQTAGFAHAGLWVFGGGHVVLPMLQHQFPMLDSSQFLAGYGLAQALPGPLFSFAAYVGTQVFEQPVWGGLLALLAIFAPGFCLLLALLDHWQALAQRPRLAGAVAGLNAAVVALLAASLWHPIITHSVLGLGQLVTVAIGLWLLRVRQLPVLWLLALALVLGLLEGFGARQWLDHWLAHPLAQSVF</sequence>
<evidence type="ECO:0000313" key="8">
    <source>
        <dbReference type="EMBL" id="MBB3169947.1"/>
    </source>
</evidence>